<dbReference type="Pfam" id="PF19571">
    <property type="entry name" value="ACT_8"/>
    <property type="match status" value="1"/>
</dbReference>
<gene>
    <name evidence="2" type="ORF">CLHOM_33280</name>
</gene>
<dbReference type="RefSeq" id="WP_052222773.1">
    <property type="nucleotide sequence ID" value="NZ_LHUR01000042.1"/>
</dbReference>
<name>A0A0L6Z639_9CLOT</name>
<reference evidence="3" key="1">
    <citation type="submission" date="2015-08" db="EMBL/GenBank/DDBJ databases">
        <title>Genome sequence of the strict anaerobe Clostridium homopropionicum LuHBu1 (DSM 5847T).</title>
        <authorList>
            <person name="Poehlein A."/>
            <person name="Beck M."/>
            <person name="Schiel-Bengelsdorf B."/>
            <person name="Bengelsdorf F.R."/>
            <person name="Daniel R."/>
            <person name="Duerre P."/>
        </authorList>
    </citation>
    <scope>NUCLEOTIDE SEQUENCE [LARGE SCALE GENOMIC DNA]</scope>
    <source>
        <strain evidence="3">DSM 5847</strain>
    </source>
</reference>
<comment type="caution">
    <text evidence="2">The sequence shown here is derived from an EMBL/GenBank/DDBJ whole genome shotgun (WGS) entry which is preliminary data.</text>
</comment>
<sequence>MPIRQLSIFLENKSGRLAEVTTILGEAGIDMRALVISDTTDFGVLRLLVNKPEDALKALKESEFTVSLTDVVVIATPDEPGGLSKVLQLLDKSGIDIEYMYAFIGRKSGEAPAVFRVEDVAKTVEVLKNNNIRVITEEEL</sequence>
<dbReference type="PANTHER" id="PTHR40099">
    <property type="entry name" value="ACETOLACTATE SYNTHASE, SMALL SUBUNIT"/>
    <property type="match status" value="1"/>
</dbReference>
<evidence type="ECO:0000313" key="3">
    <source>
        <dbReference type="Proteomes" id="UP000037043"/>
    </source>
</evidence>
<organism evidence="2 3">
    <name type="scientific">Clostridium homopropionicum DSM 5847</name>
    <dbReference type="NCBI Taxonomy" id="1121318"/>
    <lineage>
        <taxon>Bacteria</taxon>
        <taxon>Bacillati</taxon>
        <taxon>Bacillota</taxon>
        <taxon>Clostridia</taxon>
        <taxon>Eubacteriales</taxon>
        <taxon>Clostridiaceae</taxon>
        <taxon>Clostridium</taxon>
    </lineage>
</organism>
<dbReference type="EMBL" id="LHUR01000042">
    <property type="protein sequence ID" value="KOA18426.1"/>
    <property type="molecule type" value="Genomic_DNA"/>
</dbReference>
<dbReference type="CDD" id="cd04908">
    <property type="entry name" value="ACT_Bt0572_1"/>
    <property type="match status" value="1"/>
</dbReference>
<dbReference type="STRING" id="36844.SAMN04488501_101152"/>
<dbReference type="SUPFAM" id="SSF55021">
    <property type="entry name" value="ACT-like"/>
    <property type="match status" value="2"/>
</dbReference>
<dbReference type="InterPro" id="IPR045739">
    <property type="entry name" value="ACT_dom_pair"/>
</dbReference>
<dbReference type="AlphaFoldDB" id="A0A0L6Z639"/>
<dbReference type="PANTHER" id="PTHR40099:SF1">
    <property type="entry name" value="ACETOLACTATE SYNTHASE, SMALL SUBUNIT"/>
    <property type="match status" value="1"/>
</dbReference>
<dbReference type="PATRIC" id="fig|1121318.3.peg.3323"/>
<evidence type="ECO:0000259" key="1">
    <source>
        <dbReference type="PROSITE" id="PS51671"/>
    </source>
</evidence>
<protein>
    <submittedName>
        <fullName evidence="2">ACT domain protein</fullName>
    </submittedName>
</protein>
<dbReference type="Proteomes" id="UP000037043">
    <property type="component" value="Unassembled WGS sequence"/>
</dbReference>
<dbReference type="PROSITE" id="PS51671">
    <property type="entry name" value="ACT"/>
    <property type="match status" value="1"/>
</dbReference>
<feature type="domain" description="ACT" evidence="1">
    <location>
        <begin position="71"/>
        <end position="140"/>
    </location>
</feature>
<dbReference type="InterPro" id="IPR045865">
    <property type="entry name" value="ACT-like_dom_sf"/>
</dbReference>
<dbReference type="Gene3D" id="3.30.2130.10">
    <property type="entry name" value="VC0802-like"/>
    <property type="match status" value="1"/>
</dbReference>
<keyword evidence="3" id="KW-1185">Reference proteome</keyword>
<accession>A0A0L6Z639</accession>
<dbReference type="InterPro" id="IPR002912">
    <property type="entry name" value="ACT_dom"/>
</dbReference>
<dbReference type="CDD" id="cd04882">
    <property type="entry name" value="ACT_Bt0572_2"/>
    <property type="match status" value="1"/>
</dbReference>
<proteinExistence type="predicted"/>
<evidence type="ECO:0000313" key="2">
    <source>
        <dbReference type="EMBL" id="KOA18426.1"/>
    </source>
</evidence>